<reference evidence="3" key="1">
    <citation type="submission" date="2022-11" db="UniProtKB">
        <authorList>
            <consortium name="WormBaseParasite"/>
        </authorList>
    </citation>
    <scope>IDENTIFICATION</scope>
</reference>
<keyword evidence="1" id="KW-0812">Transmembrane</keyword>
<keyword evidence="1" id="KW-0472">Membrane</keyword>
<proteinExistence type="predicted"/>
<dbReference type="WBParaSite" id="jg25089">
    <property type="protein sequence ID" value="jg25089"/>
    <property type="gene ID" value="jg25089"/>
</dbReference>
<evidence type="ECO:0000313" key="2">
    <source>
        <dbReference type="Proteomes" id="UP000887574"/>
    </source>
</evidence>
<dbReference type="Proteomes" id="UP000887574">
    <property type="component" value="Unplaced"/>
</dbReference>
<name>A0A915DZF8_9BILA</name>
<feature type="transmembrane region" description="Helical" evidence="1">
    <location>
        <begin position="59"/>
        <end position="79"/>
    </location>
</feature>
<keyword evidence="2" id="KW-1185">Reference proteome</keyword>
<dbReference type="AlphaFoldDB" id="A0A915DZF8"/>
<accession>A0A915DZF8</accession>
<evidence type="ECO:0000313" key="3">
    <source>
        <dbReference type="WBParaSite" id="jg25089"/>
    </source>
</evidence>
<evidence type="ECO:0000256" key="1">
    <source>
        <dbReference type="SAM" id="Phobius"/>
    </source>
</evidence>
<feature type="transmembrane region" description="Helical" evidence="1">
    <location>
        <begin position="94"/>
        <end position="113"/>
    </location>
</feature>
<keyword evidence="1" id="KW-1133">Transmembrane helix</keyword>
<sequence length="126" mass="13882">MNLVQKAMHQSGFGFCCSNYIRLQAAGYFVLYFELVSFSALISYLAAIVAIKCCSVEQFGVLCACAIQAVFCFILFVGLQRSDIVYLKLAMTSFLLRIAACLVLIIVGAYGLWMNSSTQQSGKPFE</sequence>
<protein>
    <submittedName>
        <fullName evidence="3">NADH dehydrogenase subunit 6</fullName>
    </submittedName>
</protein>
<organism evidence="2 3">
    <name type="scientific">Ditylenchus dipsaci</name>
    <dbReference type="NCBI Taxonomy" id="166011"/>
    <lineage>
        <taxon>Eukaryota</taxon>
        <taxon>Metazoa</taxon>
        <taxon>Ecdysozoa</taxon>
        <taxon>Nematoda</taxon>
        <taxon>Chromadorea</taxon>
        <taxon>Rhabditida</taxon>
        <taxon>Tylenchina</taxon>
        <taxon>Tylenchomorpha</taxon>
        <taxon>Sphaerularioidea</taxon>
        <taxon>Anguinidae</taxon>
        <taxon>Anguininae</taxon>
        <taxon>Ditylenchus</taxon>
    </lineage>
</organism>
<feature type="transmembrane region" description="Helical" evidence="1">
    <location>
        <begin position="28"/>
        <end position="47"/>
    </location>
</feature>